<keyword evidence="3" id="KW-0597">Phosphoprotein</keyword>
<dbReference type="InterPro" id="IPR000700">
    <property type="entry name" value="PAS-assoc_C"/>
</dbReference>
<evidence type="ECO:0000259" key="6">
    <source>
        <dbReference type="PROSITE" id="PS50109"/>
    </source>
</evidence>
<dbReference type="InterPro" id="IPR036890">
    <property type="entry name" value="HATPase_C_sf"/>
</dbReference>
<dbReference type="Gene3D" id="3.30.565.10">
    <property type="entry name" value="Histidine kinase-like ATPase, C-terminal domain"/>
    <property type="match status" value="1"/>
</dbReference>
<evidence type="ECO:0000256" key="4">
    <source>
        <dbReference type="ARBA" id="ARBA00022679"/>
    </source>
</evidence>
<dbReference type="SMART" id="SM00091">
    <property type="entry name" value="PAS"/>
    <property type="match status" value="2"/>
</dbReference>
<dbReference type="PROSITE" id="PS50109">
    <property type="entry name" value="HIS_KIN"/>
    <property type="match status" value="1"/>
</dbReference>
<evidence type="ECO:0000313" key="9">
    <source>
        <dbReference type="EMBL" id="GAA4131760.1"/>
    </source>
</evidence>
<feature type="domain" description="PAS" evidence="7">
    <location>
        <begin position="271"/>
        <end position="341"/>
    </location>
</feature>
<keyword evidence="10" id="KW-1185">Reference proteome</keyword>
<proteinExistence type="predicted"/>
<dbReference type="PANTHER" id="PTHR43304">
    <property type="entry name" value="PHYTOCHROME-LIKE PROTEIN CPH1"/>
    <property type="match status" value="1"/>
</dbReference>
<dbReference type="Gene3D" id="3.30.450.40">
    <property type="match status" value="1"/>
</dbReference>
<dbReference type="Gene3D" id="3.30.450.20">
    <property type="entry name" value="PAS domain"/>
    <property type="match status" value="2"/>
</dbReference>
<feature type="domain" description="PAC" evidence="8">
    <location>
        <begin position="344"/>
        <end position="396"/>
    </location>
</feature>
<dbReference type="PANTHER" id="PTHR43304:SF1">
    <property type="entry name" value="PAC DOMAIN-CONTAINING PROTEIN"/>
    <property type="match status" value="1"/>
</dbReference>
<dbReference type="InterPro" id="IPR036097">
    <property type="entry name" value="HisK_dim/P_sf"/>
</dbReference>
<dbReference type="InterPro" id="IPR052162">
    <property type="entry name" value="Sensor_kinase/Photoreceptor"/>
</dbReference>
<evidence type="ECO:0000256" key="3">
    <source>
        <dbReference type="ARBA" id="ARBA00022553"/>
    </source>
</evidence>
<dbReference type="NCBIfam" id="TIGR00229">
    <property type="entry name" value="sensory_box"/>
    <property type="match status" value="2"/>
</dbReference>
<feature type="domain" description="Histidine kinase" evidence="6">
    <location>
        <begin position="414"/>
        <end position="632"/>
    </location>
</feature>
<dbReference type="SMART" id="SM00388">
    <property type="entry name" value="HisKA"/>
    <property type="match status" value="1"/>
</dbReference>
<comment type="catalytic activity">
    <reaction evidence="1">
        <text>ATP + protein L-histidine = ADP + protein N-phospho-L-histidine.</text>
        <dbReference type="EC" id="2.7.13.3"/>
    </reaction>
</comment>
<dbReference type="InterPro" id="IPR001610">
    <property type="entry name" value="PAC"/>
</dbReference>
<accession>A0ABP7Y700</accession>
<evidence type="ECO:0000256" key="2">
    <source>
        <dbReference type="ARBA" id="ARBA00012438"/>
    </source>
</evidence>
<keyword evidence="5" id="KW-0418">Kinase</keyword>
<dbReference type="InterPro" id="IPR035965">
    <property type="entry name" value="PAS-like_dom_sf"/>
</dbReference>
<dbReference type="Pfam" id="PF08447">
    <property type="entry name" value="PAS_3"/>
    <property type="match status" value="2"/>
</dbReference>
<dbReference type="Pfam" id="PF02518">
    <property type="entry name" value="HATPase_c"/>
    <property type="match status" value="1"/>
</dbReference>
<reference evidence="10" key="1">
    <citation type="journal article" date="2019" name="Int. J. Syst. Evol. Microbiol.">
        <title>The Global Catalogue of Microorganisms (GCM) 10K type strain sequencing project: providing services to taxonomists for standard genome sequencing and annotation.</title>
        <authorList>
            <consortium name="The Broad Institute Genomics Platform"/>
            <consortium name="The Broad Institute Genome Sequencing Center for Infectious Disease"/>
            <person name="Wu L."/>
            <person name="Ma J."/>
        </authorList>
    </citation>
    <scope>NUCLEOTIDE SEQUENCE [LARGE SCALE GENOMIC DNA]</scope>
    <source>
        <strain evidence="10">JCM 17386</strain>
    </source>
</reference>
<dbReference type="Gene3D" id="1.10.287.130">
    <property type="match status" value="1"/>
</dbReference>
<dbReference type="CDD" id="cd00075">
    <property type="entry name" value="HATPase"/>
    <property type="match status" value="1"/>
</dbReference>
<dbReference type="SUPFAM" id="SSF47384">
    <property type="entry name" value="Homodimeric domain of signal transducing histidine kinase"/>
    <property type="match status" value="1"/>
</dbReference>
<sequence length="633" mass="73129">MDRSYILKNKNNSDLLGLDYAYAYEWCNNSITSYIHHFDVSKRLINAFLSIDTMLSTDKLRFGMGKDIDNKLLKSIFETRDVKSYFFAPIFSDNVLWGWIGLEDCTSERIWEEEEISVLHTIIKSLGIRLSQTATVSKLERTIEKFNFFMSSSNQAMWEFDIETEKTNFSLNWFGILGYTNEEINNIPDFWSRIFSADDMKQIIRDFRDFVSGKVERFEGNTRIIHKKGHAISAKYSGLLKLNKNGVPKKVIGTYMDISELVEKEKQLVLSEAKYRFIAENTTDLICQHSKDGNLVYVSSLSNDVIGYDFEELIHKCPWDFIHKRDLGNIKKYYHSIVKNQQIETITFRFKKNDGSYIWLETATKVMLDSEKNIIGFQTSSRDISKRIKADKEMKAAFLKERMFNELKSNFVSIASHQFRTPLTVIYSNAELLELKINHQEKDLPNDGNVIISRIKNEVERMTELMNNILVFGKQEAKKIEKVIQPIDLNEFIETLTSTYFNKEGGAKIKVVKKGVKKTFFSDESLIVHILTNVINNAFKYSVGKPDPELIISYLKDKIEIQVVDYGLGIPKKDIPNLFTSFFRASNTNSIIGSGLGLVIVKQFTELLNGTVELKTKENFGTTIKLTFPYEHQ</sequence>
<dbReference type="Pfam" id="PF00512">
    <property type="entry name" value="HisKA"/>
    <property type="match status" value="1"/>
</dbReference>
<evidence type="ECO:0000259" key="8">
    <source>
        <dbReference type="PROSITE" id="PS50113"/>
    </source>
</evidence>
<keyword evidence="4" id="KW-0808">Transferase</keyword>
<dbReference type="SMART" id="SM00086">
    <property type="entry name" value="PAC"/>
    <property type="match status" value="2"/>
</dbReference>
<dbReference type="InterPro" id="IPR000014">
    <property type="entry name" value="PAS"/>
</dbReference>
<dbReference type="InterPro" id="IPR005467">
    <property type="entry name" value="His_kinase_dom"/>
</dbReference>
<evidence type="ECO:0000256" key="5">
    <source>
        <dbReference type="ARBA" id="ARBA00022777"/>
    </source>
</evidence>
<dbReference type="InterPro" id="IPR003661">
    <property type="entry name" value="HisK_dim/P_dom"/>
</dbReference>
<dbReference type="PROSITE" id="PS50113">
    <property type="entry name" value="PAC"/>
    <property type="match status" value="1"/>
</dbReference>
<name>A0ABP7Y700_9FLAO</name>
<dbReference type="EC" id="2.7.13.3" evidence="2"/>
<gene>
    <name evidence="9" type="ORF">GCM10022250_23950</name>
</gene>
<dbReference type="EMBL" id="BAABAO010000008">
    <property type="protein sequence ID" value="GAA4131760.1"/>
    <property type="molecule type" value="Genomic_DNA"/>
</dbReference>
<dbReference type="Proteomes" id="UP001501333">
    <property type="component" value="Unassembled WGS sequence"/>
</dbReference>
<protein>
    <recommendedName>
        <fullName evidence="2">histidine kinase</fullName>
        <ecNumber evidence="2">2.7.13.3</ecNumber>
    </recommendedName>
</protein>
<evidence type="ECO:0000259" key="7">
    <source>
        <dbReference type="PROSITE" id="PS50112"/>
    </source>
</evidence>
<dbReference type="CDD" id="cd00082">
    <property type="entry name" value="HisKA"/>
    <property type="match status" value="1"/>
</dbReference>
<evidence type="ECO:0000256" key="1">
    <source>
        <dbReference type="ARBA" id="ARBA00000085"/>
    </source>
</evidence>
<evidence type="ECO:0000313" key="10">
    <source>
        <dbReference type="Proteomes" id="UP001501333"/>
    </source>
</evidence>
<dbReference type="InterPro" id="IPR003594">
    <property type="entry name" value="HATPase_dom"/>
</dbReference>
<dbReference type="CDD" id="cd00130">
    <property type="entry name" value="PAS"/>
    <property type="match status" value="1"/>
</dbReference>
<dbReference type="InterPro" id="IPR013655">
    <property type="entry name" value="PAS_fold_3"/>
</dbReference>
<dbReference type="InterPro" id="IPR004358">
    <property type="entry name" value="Sig_transdc_His_kin-like_C"/>
</dbReference>
<dbReference type="SUPFAM" id="SSF55781">
    <property type="entry name" value="GAF domain-like"/>
    <property type="match status" value="1"/>
</dbReference>
<dbReference type="InterPro" id="IPR029016">
    <property type="entry name" value="GAF-like_dom_sf"/>
</dbReference>
<dbReference type="PRINTS" id="PR00344">
    <property type="entry name" value="BCTRLSENSOR"/>
</dbReference>
<dbReference type="SMART" id="SM00387">
    <property type="entry name" value="HATPase_c"/>
    <property type="match status" value="1"/>
</dbReference>
<dbReference type="SUPFAM" id="SSF55874">
    <property type="entry name" value="ATPase domain of HSP90 chaperone/DNA topoisomerase II/histidine kinase"/>
    <property type="match status" value="1"/>
</dbReference>
<comment type="caution">
    <text evidence="9">The sequence shown here is derived from an EMBL/GenBank/DDBJ whole genome shotgun (WGS) entry which is preliminary data.</text>
</comment>
<dbReference type="PROSITE" id="PS50112">
    <property type="entry name" value="PAS"/>
    <property type="match status" value="1"/>
</dbReference>
<organism evidence="9 10">
    <name type="scientific">Flavobacterium chungbukense</name>
    <dbReference type="NCBI Taxonomy" id="877464"/>
    <lineage>
        <taxon>Bacteria</taxon>
        <taxon>Pseudomonadati</taxon>
        <taxon>Bacteroidota</taxon>
        <taxon>Flavobacteriia</taxon>
        <taxon>Flavobacteriales</taxon>
        <taxon>Flavobacteriaceae</taxon>
        <taxon>Flavobacterium</taxon>
    </lineage>
</organism>
<dbReference type="SUPFAM" id="SSF55785">
    <property type="entry name" value="PYP-like sensor domain (PAS domain)"/>
    <property type="match status" value="2"/>
</dbReference>